<reference evidence="2 3" key="1">
    <citation type="submission" date="2005-07" db="EMBL/GenBank/DDBJ databases">
        <authorList>
            <person name="Mural R.J."/>
            <person name="Li P.W."/>
            <person name="Adams M.D."/>
            <person name="Amanatides P.G."/>
            <person name="Baden-Tillson H."/>
            <person name="Barnstead M."/>
            <person name="Chin S.H."/>
            <person name="Dew I."/>
            <person name="Evans C.A."/>
            <person name="Ferriera S."/>
            <person name="Flanigan M."/>
            <person name="Fosler C."/>
            <person name="Glodek A."/>
            <person name="Gu Z."/>
            <person name="Holt R.A."/>
            <person name="Jennings D."/>
            <person name="Kraft C.L."/>
            <person name="Lu F."/>
            <person name="Nguyen T."/>
            <person name="Nusskern D.R."/>
            <person name="Pfannkoch C.M."/>
            <person name="Sitter C."/>
            <person name="Sutton G.G."/>
            <person name="Venter J.C."/>
            <person name="Wang Z."/>
            <person name="Woodage T."/>
            <person name="Zheng X.H."/>
            <person name="Zhong F."/>
        </authorList>
    </citation>
    <scope>NUCLEOTIDE SEQUENCE [LARGE SCALE GENOMIC DNA]</scope>
    <source>
        <strain>BN</strain>
        <strain evidence="3">Sprague-Dawley</strain>
    </source>
</reference>
<proteinExistence type="predicted"/>
<feature type="region of interest" description="Disordered" evidence="1">
    <location>
        <begin position="1"/>
        <end position="30"/>
    </location>
</feature>
<protein>
    <submittedName>
        <fullName evidence="2">RCG55983</fullName>
    </submittedName>
</protein>
<accession>A6KSR4</accession>
<name>A6KSR4_RAT</name>
<sequence>MPVPSCNGVCEDSSSHVSSHLCEDSSSDSSSHKVVVYQAMTTIKKGASPNIWLASLKDQEFALDHFCHCHVESLYPETGNFPQARTNLRHGARWRQGNSTTGKAEFG</sequence>
<organism evidence="2 3">
    <name type="scientific">Rattus norvegicus</name>
    <name type="common">Rat</name>
    <dbReference type="NCBI Taxonomy" id="10116"/>
    <lineage>
        <taxon>Eukaryota</taxon>
        <taxon>Metazoa</taxon>
        <taxon>Chordata</taxon>
        <taxon>Craniata</taxon>
        <taxon>Vertebrata</taxon>
        <taxon>Euteleostomi</taxon>
        <taxon>Mammalia</taxon>
        <taxon>Eutheria</taxon>
        <taxon>Euarchontoglires</taxon>
        <taxon>Glires</taxon>
        <taxon>Rodentia</taxon>
        <taxon>Myomorpha</taxon>
        <taxon>Muroidea</taxon>
        <taxon>Muridae</taxon>
        <taxon>Murinae</taxon>
        <taxon>Rattus</taxon>
    </lineage>
</organism>
<evidence type="ECO:0000313" key="3">
    <source>
        <dbReference type="Proteomes" id="UP000234681"/>
    </source>
</evidence>
<dbReference type="AlphaFoldDB" id="A6KSR4"/>
<dbReference type="Proteomes" id="UP000234681">
    <property type="component" value="Chromosome 12"/>
</dbReference>
<feature type="compositionally biased region" description="Low complexity" evidence="1">
    <location>
        <begin position="9"/>
        <end position="20"/>
    </location>
</feature>
<gene>
    <name evidence="2" type="ORF">rCG_55983</name>
</gene>
<evidence type="ECO:0000256" key="1">
    <source>
        <dbReference type="SAM" id="MobiDB-lite"/>
    </source>
</evidence>
<evidence type="ECO:0000313" key="2">
    <source>
        <dbReference type="EMBL" id="EDL83880.1"/>
    </source>
</evidence>
<dbReference type="EMBL" id="CH474107">
    <property type="protein sequence ID" value="EDL83880.1"/>
    <property type="molecule type" value="Genomic_DNA"/>
</dbReference>